<keyword evidence="2" id="KW-1185">Reference proteome</keyword>
<evidence type="ECO:0000313" key="2">
    <source>
        <dbReference type="Proteomes" id="UP000014680"/>
    </source>
</evidence>
<reference evidence="1 2" key="1">
    <citation type="submission" date="2012-10" db="EMBL/GenBank/DDBJ databases">
        <authorList>
            <person name="Zafar N."/>
            <person name="Inman J."/>
            <person name="Hall N."/>
            <person name="Lorenzi H."/>
            <person name="Caler E."/>
        </authorList>
    </citation>
    <scope>NUCLEOTIDE SEQUENCE [LARGE SCALE GENOMIC DNA]</scope>
    <source>
        <strain evidence="1 2">IP1</strain>
    </source>
</reference>
<sequence>MFVLLFLVTLSSAKYLVEDNSITKLGKIYEISNFNYIKYTQEGMYIYKYVSSDCKEWIPSTASLLSSYGVPQYSLPDYVAVSYTYPSTKDCTTTNEDSNPIERLYLAICTRGTDDSSQYAIENNNLVEKKFTSNDCTGTAKDTKVKYELDKCNTELTYSYKITSGAFEIFALLAIALAFLF</sequence>
<proteinExistence type="predicted"/>
<name>A0A0A1TUW2_ENTIV</name>
<dbReference type="VEuPathDB" id="AmoebaDB:EIN_244140"/>
<dbReference type="EMBL" id="KB207198">
    <property type="protein sequence ID" value="ELP83953.1"/>
    <property type="molecule type" value="Genomic_DNA"/>
</dbReference>
<dbReference type="KEGG" id="eiv:EIN_244140"/>
<accession>A0A0A1TUW2</accession>
<dbReference type="GeneID" id="14882932"/>
<organism evidence="1 2">
    <name type="scientific">Entamoeba invadens IP1</name>
    <dbReference type="NCBI Taxonomy" id="370355"/>
    <lineage>
        <taxon>Eukaryota</taxon>
        <taxon>Amoebozoa</taxon>
        <taxon>Evosea</taxon>
        <taxon>Archamoebae</taxon>
        <taxon>Mastigamoebida</taxon>
        <taxon>Entamoebidae</taxon>
        <taxon>Entamoeba</taxon>
    </lineage>
</organism>
<protein>
    <submittedName>
        <fullName evidence="1">Uncharacterized protein</fullName>
    </submittedName>
</protein>
<evidence type="ECO:0000313" key="1">
    <source>
        <dbReference type="EMBL" id="ELP83953.1"/>
    </source>
</evidence>
<dbReference type="Proteomes" id="UP000014680">
    <property type="component" value="Unassembled WGS sequence"/>
</dbReference>
<gene>
    <name evidence="1" type="ORF">EIN_244140</name>
</gene>
<dbReference type="RefSeq" id="XP_004183299.1">
    <property type="nucleotide sequence ID" value="XM_004183251.1"/>
</dbReference>
<dbReference type="AlphaFoldDB" id="A0A0A1TUW2"/>